<dbReference type="InterPro" id="IPR000668">
    <property type="entry name" value="Peptidase_C1A_C"/>
</dbReference>
<gene>
    <name evidence="2" type="ORF">MERR_LOCUS31482</name>
</gene>
<sequence>MKTIFAKKVKNKFERMLIRELKKHPVACVVNVTDDFDSYGKGVYDPPEFGQKFERHAMLLVANGRYKGKRFFEFQDSNGTEEIGHKGYVRIAAGRGLIAEFLKLELPEKK</sequence>
<proteinExistence type="predicted"/>
<dbReference type="Pfam" id="PF00112">
    <property type="entry name" value="Peptidase_C1"/>
    <property type="match status" value="1"/>
</dbReference>
<keyword evidence="3" id="KW-1185">Reference proteome</keyword>
<evidence type="ECO:0000313" key="2">
    <source>
        <dbReference type="EMBL" id="CAA7044247.1"/>
    </source>
</evidence>
<reference evidence="2" key="1">
    <citation type="submission" date="2020-01" db="EMBL/GenBank/DDBJ databases">
        <authorList>
            <person name="Mishra B."/>
        </authorList>
    </citation>
    <scope>NUCLEOTIDE SEQUENCE [LARGE SCALE GENOMIC DNA]</scope>
</reference>
<dbReference type="EMBL" id="CACVBM020001296">
    <property type="protein sequence ID" value="CAA7044247.1"/>
    <property type="molecule type" value="Genomic_DNA"/>
</dbReference>
<organism evidence="2 3">
    <name type="scientific">Microthlaspi erraticum</name>
    <dbReference type="NCBI Taxonomy" id="1685480"/>
    <lineage>
        <taxon>Eukaryota</taxon>
        <taxon>Viridiplantae</taxon>
        <taxon>Streptophyta</taxon>
        <taxon>Embryophyta</taxon>
        <taxon>Tracheophyta</taxon>
        <taxon>Spermatophyta</taxon>
        <taxon>Magnoliopsida</taxon>
        <taxon>eudicotyledons</taxon>
        <taxon>Gunneridae</taxon>
        <taxon>Pentapetalae</taxon>
        <taxon>rosids</taxon>
        <taxon>malvids</taxon>
        <taxon>Brassicales</taxon>
        <taxon>Brassicaceae</taxon>
        <taxon>Coluteocarpeae</taxon>
        <taxon>Microthlaspi</taxon>
    </lineage>
</organism>
<evidence type="ECO:0000313" key="3">
    <source>
        <dbReference type="Proteomes" id="UP000467841"/>
    </source>
</evidence>
<feature type="domain" description="Peptidase C1A papain C-terminal" evidence="1">
    <location>
        <begin position="7"/>
        <end position="95"/>
    </location>
</feature>
<dbReference type="AlphaFoldDB" id="A0A6D2JWR5"/>
<evidence type="ECO:0000259" key="1">
    <source>
        <dbReference type="Pfam" id="PF00112"/>
    </source>
</evidence>
<dbReference type="GO" id="GO:0008234">
    <property type="term" value="F:cysteine-type peptidase activity"/>
    <property type="evidence" value="ECO:0007669"/>
    <property type="project" value="InterPro"/>
</dbReference>
<dbReference type="Proteomes" id="UP000467841">
    <property type="component" value="Unassembled WGS sequence"/>
</dbReference>
<comment type="caution">
    <text evidence="2">The sequence shown here is derived from an EMBL/GenBank/DDBJ whole genome shotgun (WGS) entry which is preliminary data.</text>
</comment>
<dbReference type="SUPFAM" id="SSF54001">
    <property type="entry name" value="Cysteine proteinases"/>
    <property type="match status" value="1"/>
</dbReference>
<protein>
    <recommendedName>
        <fullName evidence="1">Peptidase C1A papain C-terminal domain-containing protein</fullName>
    </recommendedName>
</protein>
<accession>A0A6D2JWR5</accession>
<dbReference type="GO" id="GO:0006508">
    <property type="term" value="P:proteolysis"/>
    <property type="evidence" value="ECO:0007669"/>
    <property type="project" value="InterPro"/>
</dbReference>
<dbReference type="InterPro" id="IPR038765">
    <property type="entry name" value="Papain-like_cys_pep_sf"/>
</dbReference>
<name>A0A6D2JWR5_9BRAS</name>
<dbReference type="Gene3D" id="3.90.70.10">
    <property type="entry name" value="Cysteine proteinases"/>
    <property type="match status" value="1"/>
</dbReference>